<dbReference type="PROSITE" id="PS51257">
    <property type="entry name" value="PROKAR_LIPOPROTEIN"/>
    <property type="match status" value="1"/>
</dbReference>
<dbReference type="EMBL" id="JBHLTQ010000003">
    <property type="protein sequence ID" value="MFC0604193.1"/>
    <property type="molecule type" value="Genomic_DNA"/>
</dbReference>
<accession>A0ABV6Q7E4</accession>
<sequence>MKSLSVKNVLLFCFLITLIISCKSDKKEVDSKTEKVKSEGNIVEMPSNVINIITKSMDFTTKDTITSGWNTFKYQNLSYETHFFLMDKYPEGKNVEHTLKEVAPVFEEGMQLINEGRREEGFAAFGKLPEWFGDIVFSGGSGLVGPRETAMTCINLEPGYYIMECYVKMPNGKFHTSMGMAKPIIVTTEDSGNSPPEATINITVSNDEGITYDKPMTKGKHVFSVFYKEQRHHENFMQHDVNLVKLKDYASIEALEKWMDWSDPKGLITPVPNGVTFLGGVNEMPAGSKGYFYADLKPGKYALISEVPNAKEKGLLKEFTVID</sequence>
<dbReference type="Proteomes" id="UP001589832">
    <property type="component" value="Unassembled WGS sequence"/>
</dbReference>
<organism evidence="1 2">
    <name type="scientific">Winogradskyella pulchriflava</name>
    <dbReference type="NCBI Taxonomy" id="1110688"/>
    <lineage>
        <taxon>Bacteria</taxon>
        <taxon>Pseudomonadati</taxon>
        <taxon>Bacteroidota</taxon>
        <taxon>Flavobacteriia</taxon>
        <taxon>Flavobacteriales</taxon>
        <taxon>Flavobacteriaceae</taxon>
        <taxon>Winogradskyella</taxon>
    </lineage>
</organism>
<keyword evidence="2" id="KW-1185">Reference proteome</keyword>
<comment type="caution">
    <text evidence="1">The sequence shown here is derived from an EMBL/GenBank/DDBJ whole genome shotgun (WGS) entry which is preliminary data.</text>
</comment>
<reference evidence="1 2" key="1">
    <citation type="submission" date="2024-09" db="EMBL/GenBank/DDBJ databases">
        <authorList>
            <person name="Sun Q."/>
            <person name="Mori K."/>
        </authorList>
    </citation>
    <scope>NUCLEOTIDE SEQUENCE [LARGE SCALE GENOMIC DNA]</scope>
    <source>
        <strain evidence="1 2">NCAIM B.02481</strain>
    </source>
</reference>
<dbReference type="RefSeq" id="WP_386061395.1">
    <property type="nucleotide sequence ID" value="NZ_JBHLTQ010000003.1"/>
</dbReference>
<protein>
    <submittedName>
        <fullName evidence="1">Uncharacterized protein</fullName>
    </submittedName>
</protein>
<evidence type="ECO:0000313" key="1">
    <source>
        <dbReference type="EMBL" id="MFC0604193.1"/>
    </source>
</evidence>
<evidence type="ECO:0000313" key="2">
    <source>
        <dbReference type="Proteomes" id="UP001589832"/>
    </source>
</evidence>
<name>A0ABV6Q7E4_9FLAO</name>
<proteinExistence type="predicted"/>
<gene>
    <name evidence="1" type="ORF">ACFFGA_06485</name>
</gene>